<dbReference type="PROSITE" id="PS00027">
    <property type="entry name" value="HOMEOBOX_1"/>
    <property type="match status" value="1"/>
</dbReference>
<evidence type="ECO:0000256" key="5">
    <source>
        <dbReference type="ARBA" id="ARBA00023125"/>
    </source>
</evidence>
<feature type="DNA-binding region" description="Homeobox" evidence="9">
    <location>
        <begin position="44"/>
        <end position="103"/>
    </location>
</feature>
<keyword evidence="7" id="KW-0804">Transcription</keyword>
<dbReference type="InterPro" id="IPR001356">
    <property type="entry name" value="HD"/>
</dbReference>
<feature type="domain" description="Homeobox" evidence="12">
    <location>
        <begin position="42"/>
        <end position="102"/>
    </location>
</feature>
<evidence type="ECO:0000256" key="4">
    <source>
        <dbReference type="ARBA" id="ARBA00023054"/>
    </source>
</evidence>
<evidence type="ECO:0000256" key="10">
    <source>
        <dbReference type="RuleBase" id="RU000682"/>
    </source>
</evidence>
<dbReference type="InterPro" id="IPR017970">
    <property type="entry name" value="Homeobox_CS"/>
</dbReference>
<evidence type="ECO:0000256" key="3">
    <source>
        <dbReference type="ARBA" id="ARBA00023015"/>
    </source>
</evidence>
<proteinExistence type="inferred from homology"/>
<dbReference type="EMBL" id="VEPZ02000116">
    <property type="protein sequence ID" value="KAE8733345.1"/>
    <property type="molecule type" value="Genomic_DNA"/>
</dbReference>
<dbReference type="Gene3D" id="1.10.10.60">
    <property type="entry name" value="Homeodomain-like"/>
    <property type="match status" value="1"/>
</dbReference>
<keyword evidence="4" id="KW-0175">Coiled coil</keyword>
<sequence>MRENFEGSVGRRNREEEHEISRSGSYNLDGASGDNQDAADKPPRKKRYHRHTRQQIQELEALFKECPHPDEKQRLKLSRKLCLETRQVKFWFQNCRTQMKTELEYHVNSLLRQENDKLRAENMSIRDAMRNPMCTNYRGPAIIGDISLDEQHLRVENARLKEELDRVCALADKFLGRPILTVATSVAPPLSNSSLELGVDNNGFGGLITTLPLGLDFGSAVHPNRPKTAITGVDRSAERSMFLELALAVMDD</sequence>
<dbReference type="PANTHER" id="PTHR45654:SF5">
    <property type="entry name" value="HOMEOBOX-LEUCINE ZIPPER PROTEIN ANTHOCYANINLESS 2-RELATED"/>
    <property type="match status" value="1"/>
</dbReference>
<dbReference type="GO" id="GO:0005634">
    <property type="term" value="C:nucleus"/>
    <property type="evidence" value="ECO:0007669"/>
    <property type="project" value="UniProtKB-SubCell"/>
</dbReference>
<evidence type="ECO:0000259" key="12">
    <source>
        <dbReference type="PROSITE" id="PS50071"/>
    </source>
</evidence>
<dbReference type="SMART" id="SM00389">
    <property type="entry name" value="HOX"/>
    <property type="match status" value="1"/>
</dbReference>
<evidence type="ECO:0000256" key="2">
    <source>
        <dbReference type="ARBA" id="ARBA00006789"/>
    </source>
</evidence>
<evidence type="ECO:0000256" key="9">
    <source>
        <dbReference type="PROSITE-ProRule" id="PRU00108"/>
    </source>
</evidence>
<organism evidence="13 14">
    <name type="scientific">Hibiscus syriacus</name>
    <name type="common">Rose of Sharon</name>
    <dbReference type="NCBI Taxonomy" id="106335"/>
    <lineage>
        <taxon>Eukaryota</taxon>
        <taxon>Viridiplantae</taxon>
        <taxon>Streptophyta</taxon>
        <taxon>Embryophyta</taxon>
        <taxon>Tracheophyta</taxon>
        <taxon>Spermatophyta</taxon>
        <taxon>Magnoliopsida</taxon>
        <taxon>eudicotyledons</taxon>
        <taxon>Gunneridae</taxon>
        <taxon>Pentapetalae</taxon>
        <taxon>rosids</taxon>
        <taxon>malvids</taxon>
        <taxon>Malvales</taxon>
        <taxon>Malvaceae</taxon>
        <taxon>Malvoideae</taxon>
        <taxon>Hibiscus</taxon>
    </lineage>
</organism>
<protein>
    <submittedName>
        <fullName evidence="13">Homeobox-leucine zipper protein ROC4</fullName>
    </submittedName>
</protein>
<dbReference type="AlphaFoldDB" id="A0A6A3CUW6"/>
<keyword evidence="8 9" id="KW-0539">Nucleus</keyword>
<feature type="compositionally biased region" description="Basic residues" evidence="11">
    <location>
        <begin position="43"/>
        <end position="52"/>
    </location>
</feature>
<dbReference type="InterPro" id="IPR009057">
    <property type="entry name" value="Homeodomain-like_sf"/>
</dbReference>
<evidence type="ECO:0000313" key="13">
    <source>
        <dbReference type="EMBL" id="KAE8733345.1"/>
    </source>
</evidence>
<gene>
    <name evidence="13" type="ORF">F3Y22_tig00001349pilonHSYRG00140</name>
</gene>
<dbReference type="CDD" id="cd00086">
    <property type="entry name" value="homeodomain"/>
    <property type="match status" value="1"/>
</dbReference>
<dbReference type="Pfam" id="PF00046">
    <property type="entry name" value="Homeodomain"/>
    <property type="match status" value="1"/>
</dbReference>
<feature type="compositionally biased region" description="Basic and acidic residues" evidence="11">
    <location>
        <begin position="12"/>
        <end position="21"/>
    </location>
</feature>
<name>A0A6A3CUW6_HIBSY</name>
<dbReference type="GO" id="GO:0003677">
    <property type="term" value="F:DNA binding"/>
    <property type="evidence" value="ECO:0007669"/>
    <property type="project" value="UniProtKB-UniRule"/>
</dbReference>
<keyword evidence="3" id="KW-0805">Transcription regulation</keyword>
<dbReference type="InterPro" id="IPR042160">
    <property type="entry name" value="HD-Zip_IV"/>
</dbReference>
<comment type="caution">
    <text evidence="13">The sequence shown here is derived from an EMBL/GenBank/DDBJ whole genome shotgun (WGS) entry which is preliminary data.</text>
</comment>
<evidence type="ECO:0000256" key="8">
    <source>
        <dbReference type="ARBA" id="ARBA00023242"/>
    </source>
</evidence>
<evidence type="ECO:0000256" key="1">
    <source>
        <dbReference type="ARBA" id="ARBA00004123"/>
    </source>
</evidence>
<dbReference type="SUPFAM" id="SSF46689">
    <property type="entry name" value="Homeodomain-like"/>
    <property type="match status" value="1"/>
</dbReference>
<dbReference type="Proteomes" id="UP000436088">
    <property type="component" value="Unassembled WGS sequence"/>
</dbReference>
<keyword evidence="14" id="KW-1185">Reference proteome</keyword>
<dbReference type="PROSITE" id="PS50071">
    <property type="entry name" value="HOMEOBOX_2"/>
    <property type="match status" value="1"/>
</dbReference>
<comment type="similarity">
    <text evidence="2">Belongs to the HD-ZIP homeobox family. Class IV subfamily.</text>
</comment>
<dbReference type="GO" id="GO:0000981">
    <property type="term" value="F:DNA-binding transcription factor activity, RNA polymerase II-specific"/>
    <property type="evidence" value="ECO:0007669"/>
    <property type="project" value="InterPro"/>
</dbReference>
<evidence type="ECO:0000256" key="11">
    <source>
        <dbReference type="SAM" id="MobiDB-lite"/>
    </source>
</evidence>
<evidence type="ECO:0000256" key="6">
    <source>
        <dbReference type="ARBA" id="ARBA00023155"/>
    </source>
</evidence>
<feature type="region of interest" description="Disordered" evidence="11">
    <location>
        <begin position="1"/>
        <end position="52"/>
    </location>
</feature>
<comment type="subcellular location">
    <subcellularLocation>
        <location evidence="1 9 10">Nucleus</location>
    </subcellularLocation>
</comment>
<reference evidence="13" key="1">
    <citation type="submission" date="2019-09" db="EMBL/GenBank/DDBJ databases">
        <title>Draft genome information of white flower Hibiscus syriacus.</title>
        <authorList>
            <person name="Kim Y.-M."/>
        </authorList>
    </citation>
    <scope>NUCLEOTIDE SEQUENCE [LARGE SCALE GENOMIC DNA]</scope>
    <source>
        <strain evidence="13">YM2019G1</strain>
    </source>
</reference>
<accession>A0A6A3CUW6</accession>
<keyword evidence="5 9" id="KW-0238">DNA-binding</keyword>
<dbReference type="FunFam" id="1.10.10.60:FF:000229">
    <property type="entry name" value="Homeobox-leucine zipper protein HDG1"/>
    <property type="match status" value="1"/>
</dbReference>
<keyword evidence="6 9" id="KW-0371">Homeobox</keyword>
<dbReference type="PANTHER" id="PTHR45654">
    <property type="entry name" value="HOMEOBOX-LEUCINE ZIPPER PROTEIN MERISTEM L1"/>
    <property type="match status" value="1"/>
</dbReference>
<evidence type="ECO:0000313" key="14">
    <source>
        <dbReference type="Proteomes" id="UP000436088"/>
    </source>
</evidence>
<evidence type="ECO:0000256" key="7">
    <source>
        <dbReference type="ARBA" id="ARBA00023163"/>
    </source>
</evidence>